<evidence type="ECO:0000313" key="4">
    <source>
        <dbReference type="Proteomes" id="UP000391834"/>
    </source>
</evidence>
<dbReference type="Proteomes" id="UP000391834">
    <property type="component" value="Unassembled WGS sequence"/>
</dbReference>
<dbReference type="RefSeq" id="WP_025864488.1">
    <property type="nucleotide sequence ID" value="NZ_BLAX01000001.1"/>
</dbReference>
<feature type="transmembrane region" description="Helical" evidence="1">
    <location>
        <begin position="123"/>
        <end position="142"/>
    </location>
</feature>
<proteinExistence type="predicted"/>
<evidence type="ECO:0000256" key="1">
    <source>
        <dbReference type="SAM" id="Phobius"/>
    </source>
</evidence>
<keyword evidence="1" id="KW-1133">Transmembrane helix</keyword>
<sequence>MGILMAFIIIFFWTAHLLYSLLYVQTSMANPWMWFHMLVQGYLYTGLFITAHDAMHGTISVNRKINNALGRTAAFLFAGMWFPRLRRKHMLHHQFPGTGKDPDFNERHQNFWLWWFGFMKNYVTWYQLLIMAVVFNLLTLAFPQPAIFAFWVVPAFLGTLQLFYFGTYVPHRKPHTPDMDVHRTRTQKRNHLKAMLTCYFFGYHHEHHLFPRIPWWRLYQTKEKQT</sequence>
<dbReference type="AlphaFoldDB" id="A0A5M4B0W3"/>
<comment type="caution">
    <text evidence="3">The sequence shown here is derived from an EMBL/GenBank/DDBJ whole genome shotgun (WGS) entry which is preliminary data.</text>
</comment>
<dbReference type="GO" id="GO:0006629">
    <property type="term" value="P:lipid metabolic process"/>
    <property type="evidence" value="ECO:0007669"/>
    <property type="project" value="InterPro"/>
</dbReference>
<dbReference type="OrthoDB" id="9792534at2"/>
<keyword evidence="4" id="KW-1185">Reference proteome</keyword>
<evidence type="ECO:0000259" key="2">
    <source>
        <dbReference type="Pfam" id="PF00487"/>
    </source>
</evidence>
<feature type="transmembrane region" description="Helical" evidence="1">
    <location>
        <begin position="6"/>
        <end position="24"/>
    </location>
</feature>
<gene>
    <name evidence="3" type="primary">crtO</name>
    <name evidence="3" type="ORF">PbJCM13498_26550</name>
</gene>
<feature type="transmembrane region" description="Helical" evidence="1">
    <location>
        <begin position="148"/>
        <end position="169"/>
    </location>
</feature>
<keyword evidence="1" id="KW-0812">Transmembrane</keyword>
<evidence type="ECO:0000313" key="3">
    <source>
        <dbReference type="EMBL" id="GET33792.1"/>
    </source>
</evidence>
<feature type="domain" description="Fatty acid desaturase" evidence="2">
    <location>
        <begin position="121"/>
        <end position="221"/>
    </location>
</feature>
<organism evidence="3 4">
    <name type="scientific">Prolixibacter bellariivorans</name>
    <dbReference type="NCBI Taxonomy" id="314319"/>
    <lineage>
        <taxon>Bacteria</taxon>
        <taxon>Pseudomonadati</taxon>
        <taxon>Bacteroidota</taxon>
        <taxon>Bacteroidia</taxon>
        <taxon>Marinilabiliales</taxon>
        <taxon>Prolixibacteraceae</taxon>
        <taxon>Prolixibacter</taxon>
    </lineage>
</organism>
<feature type="transmembrane region" description="Helical" evidence="1">
    <location>
        <begin position="31"/>
        <end position="52"/>
    </location>
</feature>
<dbReference type="InterPro" id="IPR005804">
    <property type="entry name" value="FA_desaturase_dom"/>
</dbReference>
<reference evidence="3 4" key="1">
    <citation type="submission" date="2019-10" db="EMBL/GenBank/DDBJ databases">
        <title>Prolixibacter strains distinguished by the presence of nitrate reductase genes were adept at nitrate-dependent anaerobic corrosion of metallic iron and carbon steel.</title>
        <authorList>
            <person name="Iino T."/>
            <person name="Shono N."/>
            <person name="Ito K."/>
            <person name="Nakamura R."/>
            <person name="Sueoka K."/>
            <person name="Harayama S."/>
            <person name="Ohkuma M."/>
        </authorList>
    </citation>
    <scope>NUCLEOTIDE SEQUENCE [LARGE SCALE GENOMIC DNA]</scope>
    <source>
        <strain evidence="3 4">JCM 13498</strain>
    </source>
</reference>
<name>A0A5M4B0W3_9BACT</name>
<keyword evidence="1" id="KW-0472">Membrane</keyword>
<dbReference type="Pfam" id="PF00487">
    <property type="entry name" value="FA_desaturase"/>
    <property type="match status" value="1"/>
</dbReference>
<feature type="transmembrane region" description="Helical" evidence="1">
    <location>
        <begin position="64"/>
        <end position="82"/>
    </location>
</feature>
<protein>
    <submittedName>
        <fullName evidence="3">Beta-carotene ketolase</fullName>
    </submittedName>
</protein>
<accession>A0A5M4B0W3</accession>
<dbReference type="EMBL" id="BLAX01000001">
    <property type="protein sequence ID" value="GET33792.1"/>
    <property type="molecule type" value="Genomic_DNA"/>
</dbReference>